<feature type="transmembrane region" description="Helical" evidence="5">
    <location>
        <begin position="84"/>
        <end position="103"/>
    </location>
</feature>
<evidence type="ECO:0000256" key="2">
    <source>
        <dbReference type="ARBA" id="ARBA00022692"/>
    </source>
</evidence>
<reference evidence="7" key="2">
    <citation type="submission" date="2023-04" db="EMBL/GenBank/DDBJ databases">
        <authorList>
            <person name="Beletskiy A.V."/>
            <person name="Mardanov A.V."/>
            <person name="Ravin N.V."/>
        </authorList>
    </citation>
    <scope>NUCLEOTIDE SEQUENCE</scope>
    <source>
        <strain evidence="7">GKL-01</strain>
    </source>
</reference>
<keyword evidence="2 5" id="KW-0812">Transmembrane</keyword>
<accession>A0AA95HAB1</accession>
<name>A0AA95HAB1_9GAMM</name>
<protein>
    <submittedName>
        <fullName evidence="7">RDD family protein</fullName>
    </submittedName>
</protein>
<keyword evidence="4 5" id="KW-0472">Membrane</keyword>
<sequence length="129" mass="14491">MNGLIQSARKRTQTGHVGSYQTTDNNHHIYKINTWKYAPPNMRLLAMAVDLSIIGLLMLILIMLEYGDIWLIDAEVKLDLTTYFALSCIPFLYFVGFQCVFSASPGKLLLSLQVLDADTQTNLSNLSSM</sequence>
<dbReference type="KEGG" id="tdu:QJT80_03625"/>
<evidence type="ECO:0000256" key="4">
    <source>
        <dbReference type="ARBA" id="ARBA00023136"/>
    </source>
</evidence>
<gene>
    <name evidence="7" type="ORF">QJT80_03625</name>
</gene>
<comment type="subcellular location">
    <subcellularLocation>
        <location evidence="1">Membrane</location>
        <topology evidence="1">Multi-pass membrane protein</topology>
    </subcellularLocation>
</comment>
<proteinExistence type="predicted"/>
<dbReference type="Proteomes" id="UP001300672">
    <property type="component" value="Chromosome"/>
</dbReference>
<organism evidence="7">
    <name type="scientific">Candidatus Thiocaldithrix dubininis</name>
    <dbReference type="NCBI Taxonomy" id="3080823"/>
    <lineage>
        <taxon>Bacteria</taxon>
        <taxon>Pseudomonadati</taxon>
        <taxon>Pseudomonadota</taxon>
        <taxon>Gammaproteobacteria</taxon>
        <taxon>Thiotrichales</taxon>
        <taxon>Thiotrichaceae</taxon>
        <taxon>Candidatus Thiocaldithrix</taxon>
    </lineage>
</organism>
<dbReference type="InterPro" id="IPR010432">
    <property type="entry name" value="RDD"/>
</dbReference>
<reference evidence="7" key="1">
    <citation type="journal article" date="2023" name="Int. J. Mol. Sci.">
        <title>Metagenomics Revealed a New Genus 'Candidatus Thiocaldithrix dubininis' gen. nov., sp. nov. and a New Species 'Candidatus Thiothrix putei' sp. nov. in the Family Thiotrichaceae, Some Members of Which Have Traits of Both Na+- and H+-Motive Energetics.</title>
        <authorList>
            <person name="Ravin N.V."/>
            <person name="Muntyan M.S."/>
            <person name="Smolyakov D.D."/>
            <person name="Rudenko T.S."/>
            <person name="Beletsky A.V."/>
            <person name="Mardanov A.V."/>
            <person name="Grabovich M.Y."/>
        </authorList>
    </citation>
    <scope>NUCLEOTIDE SEQUENCE</scope>
    <source>
        <strain evidence="7">GKL-01</strain>
    </source>
</reference>
<evidence type="ECO:0000256" key="3">
    <source>
        <dbReference type="ARBA" id="ARBA00022989"/>
    </source>
</evidence>
<feature type="transmembrane region" description="Helical" evidence="5">
    <location>
        <begin position="44"/>
        <end position="64"/>
    </location>
</feature>
<evidence type="ECO:0000256" key="5">
    <source>
        <dbReference type="SAM" id="Phobius"/>
    </source>
</evidence>
<dbReference type="GO" id="GO:0016020">
    <property type="term" value="C:membrane"/>
    <property type="evidence" value="ECO:0007669"/>
    <property type="project" value="UniProtKB-SubCell"/>
</dbReference>
<evidence type="ECO:0000259" key="6">
    <source>
        <dbReference type="Pfam" id="PF06271"/>
    </source>
</evidence>
<dbReference type="Pfam" id="PF06271">
    <property type="entry name" value="RDD"/>
    <property type="match status" value="1"/>
</dbReference>
<dbReference type="AlphaFoldDB" id="A0AA95HAB1"/>
<feature type="domain" description="RDD" evidence="6">
    <location>
        <begin position="37"/>
        <end position="124"/>
    </location>
</feature>
<evidence type="ECO:0000256" key="1">
    <source>
        <dbReference type="ARBA" id="ARBA00004141"/>
    </source>
</evidence>
<dbReference type="EMBL" id="CP124755">
    <property type="protein sequence ID" value="WGZ91569.1"/>
    <property type="molecule type" value="Genomic_DNA"/>
</dbReference>
<evidence type="ECO:0000313" key="7">
    <source>
        <dbReference type="EMBL" id="WGZ91569.1"/>
    </source>
</evidence>
<keyword evidence="3 5" id="KW-1133">Transmembrane helix</keyword>